<dbReference type="InterPro" id="IPR036390">
    <property type="entry name" value="WH_DNA-bd_sf"/>
</dbReference>
<name>A0ABT1BX88_9BACT</name>
<evidence type="ECO:0000313" key="2">
    <source>
        <dbReference type="Proteomes" id="UP001204015"/>
    </source>
</evidence>
<proteinExistence type="predicted"/>
<dbReference type="Proteomes" id="UP001204015">
    <property type="component" value="Unassembled WGS sequence"/>
</dbReference>
<gene>
    <name evidence="1" type="ORF">NG821_07540</name>
</gene>
<dbReference type="PANTHER" id="PTHR30432:SF1">
    <property type="entry name" value="DNA-BINDING TRANSCRIPTIONAL DUAL REGULATOR MODE"/>
    <property type="match status" value="1"/>
</dbReference>
<dbReference type="SUPFAM" id="SSF46785">
    <property type="entry name" value="Winged helix' DNA-binding domain"/>
    <property type="match status" value="1"/>
</dbReference>
<keyword evidence="2" id="KW-1185">Reference proteome</keyword>
<organism evidence="1 2">
    <name type="scientific">Segatella cerevisiae</name>
    <dbReference type="NCBI Taxonomy" id="2053716"/>
    <lineage>
        <taxon>Bacteria</taxon>
        <taxon>Pseudomonadati</taxon>
        <taxon>Bacteroidota</taxon>
        <taxon>Bacteroidia</taxon>
        <taxon>Bacteroidales</taxon>
        <taxon>Prevotellaceae</taxon>
        <taxon>Segatella</taxon>
    </lineage>
</organism>
<evidence type="ECO:0000313" key="1">
    <source>
        <dbReference type="EMBL" id="MCO6025692.1"/>
    </source>
</evidence>
<sequence>MHGPFHIIGNIEVKKNETTFLDQKRIDLLRCIRHTGSIRSASMTMNMSYQQAWSSIKIMNALSPLPIVIKRRGGAKGGGAEVTNYGVTLIRNFLKTKQQHTEYLQGLDDIWKDCLL</sequence>
<comment type="caution">
    <text evidence="1">The sequence shown here is derived from an EMBL/GenBank/DDBJ whole genome shotgun (WGS) entry which is preliminary data.</text>
</comment>
<dbReference type="EMBL" id="JAMXLY010000025">
    <property type="protein sequence ID" value="MCO6025692.1"/>
    <property type="molecule type" value="Genomic_DNA"/>
</dbReference>
<dbReference type="InterPro" id="IPR036388">
    <property type="entry name" value="WH-like_DNA-bd_sf"/>
</dbReference>
<dbReference type="PANTHER" id="PTHR30432">
    <property type="entry name" value="TRANSCRIPTIONAL REGULATOR MODE"/>
    <property type="match status" value="1"/>
</dbReference>
<dbReference type="RefSeq" id="WP_252761049.1">
    <property type="nucleotide sequence ID" value="NZ_JAMXLY010000025.1"/>
</dbReference>
<dbReference type="InterPro" id="IPR051815">
    <property type="entry name" value="Molybdate_resp_trans_reg"/>
</dbReference>
<protein>
    <submittedName>
        <fullName evidence="1">LysR family transcriptional regulator</fullName>
    </submittedName>
</protein>
<accession>A0ABT1BX88</accession>
<dbReference type="Gene3D" id="1.10.10.10">
    <property type="entry name" value="Winged helix-like DNA-binding domain superfamily/Winged helix DNA-binding domain"/>
    <property type="match status" value="1"/>
</dbReference>
<reference evidence="1 2" key="1">
    <citation type="submission" date="2022-06" db="EMBL/GenBank/DDBJ databases">
        <title>A taxonomic note on the genus Prevotella: Description of four novel genera and emended description of the genera Hallella and Xylanibacter.</title>
        <authorList>
            <person name="Hitch T.C.A."/>
        </authorList>
    </citation>
    <scope>NUCLEOTIDE SEQUENCE [LARGE SCALE GENOMIC DNA]</scope>
    <source>
        <strain evidence="1 2">DSM 100619</strain>
    </source>
</reference>